<dbReference type="Proteomes" id="UP000029518">
    <property type="component" value="Chromosome"/>
</dbReference>
<dbReference type="KEGG" id="pbd:PBOR_31550"/>
<dbReference type="OrthoDB" id="2622553at2"/>
<reference evidence="1" key="1">
    <citation type="submission" date="2014-08" db="EMBL/GenBank/DDBJ databases">
        <title>Comparative genomics of the Paenibacillus odorifer group.</title>
        <authorList>
            <person name="den Bakker H.C."/>
            <person name="Tsai Y.-C.Y.-C."/>
            <person name="Martin N."/>
            <person name="Korlach J."/>
            <person name="Wiedmann M."/>
        </authorList>
    </citation>
    <scope>NUCLEOTIDE SEQUENCE [LARGE SCALE GENOMIC DNA]</scope>
    <source>
        <strain evidence="1">DSM 13188</strain>
    </source>
</reference>
<accession>A0A089LLK7</accession>
<keyword evidence="2" id="KW-1185">Reference proteome</keyword>
<protein>
    <submittedName>
        <fullName evidence="1">Uncharacterized protein</fullName>
    </submittedName>
</protein>
<dbReference type="RefSeq" id="WP_042217640.1">
    <property type="nucleotide sequence ID" value="NZ_CP009285.1"/>
</dbReference>
<evidence type="ECO:0000313" key="1">
    <source>
        <dbReference type="EMBL" id="AIQ60945.1"/>
    </source>
</evidence>
<dbReference type="HOGENOM" id="CLU_2790050_0_0_9"/>
<dbReference type="AlphaFoldDB" id="A0A089LLK7"/>
<gene>
    <name evidence="1" type="ORF">PBOR_31550</name>
</gene>
<evidence type="ECO:0000313" key="2">
    <source>
        <dbReference type="Proteomes" id="UP000029518"/>
    </source>
</evidence>
<name>A0A089LLK7_PAEBO</name>
<sequence length="68" mass="8056">MKEDMHYQLDYGELRVDGDGVAEQNSAEYTAENGDNKISLFWRFPRGKGAVQPWRRRLWELQNNSDHE</sequence>
<dbReference type="EMBL" id="CP009285">
    <property type="protein sequence ID" value="AIQ60945.1"/>
    <property type="molecule type" value="Genomic_DNA"/>
</dbReference>
<proteinExistence type="predicted"/>
<organism evidence="1 2">
    <name type="scientific">Paenibacillus borealis</name>
    <dbReference type="NCBI Taxonomy" id="160799"/>
    <lineage>
        <taxon>Bacteria</taxon>
        <taxon>Bacillati</taxon>
        <taxon>Bacillota</taxon>
        <taxon>Bacilli</taxon>
        <taxon>Bacillales</taxon>
        <taxon>Paenibacillaceae</taxon>
        <taxon>Paenibacillus</taxon>
    </lineage>
</organism>